<evidence type="ECO:0000313" key="2">
    <source>
        <dbReference type="EMBL" id="TYR33590.1"/>
    </source>
</evidence>
<name>A0A5D4H461_9SPHI</name>
<protein>
    <submittedName>
        <fullName evidence="2">DUF4886 domain-containing protein</fullName>
    </submittedName>
</protein>
<dbReference type="AlphaFoldDB" id="A0A5D4H461"/>
<sequence length="504" mass="55445">MKKHIYTGLLLLFGILAGTLTFSSCQKMERPAMGEILPDPEDDGSIRILAVGNSFSEDALKEHLYGLFDAAGIPVTIGNLYIGGGSLKDHWENIEQNRNAYKYQKINRDGELEETEGYTIHRAMADENWTHVSFQQVSQNSGQYDTWQATLTEVFDYVAPRANNPEVKFLLHQTWAYAQNSTHDGFANYDNDQTKMYEAIVDAVNKAKDLVDIDFVVPTGTAIQNVRTSVIGDNVTRDGYHLNSGIGRYTAACAWFEAITGQSVIGNTYKPSGMSGYEAEIAQHAAHTAITTPLEVTDMVDYKDWGGSFEFVDPIYLDFGQSTAVDGWNGITTNAVGFSISNLKDINNEFTGISYTMLERFNGVNTNGVPLANPIIFPIPESVARRSFFGHAFDWGTTPAYEKGVFKLYGLDPEKSYELCYYASREGGDVNVRETAFIAEGANTNTVSVLTSTTPPAHPSVVCSSAGITPNSDGEITITVTAGSNNTHVNKFFYINAVRIRPLN</sequence>
<organism evidence="2 3">
    <name type="scientific">Sphingobacterium phlebotomi</name>
    <dbReference type="NCBI Taxonomy" id="2605433"/>
    <lineage>
        <taxon>Bacteria</taxon>
        <taxon>Pseudomonadati</taxon>
        <taxon>Bacteroidota</taxon>
        <taxon>Sphingobacteriia</taxon>
        <taxon>Sphingobacteriales</taxon>
        <taxon>Sphingobacteriaceae</taxon>
        <taxon>Sphingobacterium</taxon>
    </lineage>
</organism>
<dbReference type="Pfam" id="PF16227">
    <property type="entry name" value="DUF4886"/>
    <property type="match status" value="1"/>
</dbReference>
<dbReference type="Proteomes" id="UP000322362">
    <property type="component" value="Unassembled WGS sequence"/>
</dbReference>
<reference evidence="2 3" key="1">
    <citation type="submission" date="2019-08" db="EMBL/GenBank/DDBJ databases">
        <title>Phlebobacter frassis gen. nov. sp. nov., a new member of family Sphingobacteriaceae isolated from sand fly rearing media.</title>
        <authorList>
            <person name="Kakumanu M.L."/>
            <person name="Marayati B.F."/>
            <person name="Wada-Katsumata A."/>
            <person name="Wasserberg G."/>
            <person name="Schal C."/>
            <person name="Apperson C.S."/>
            <person name="Ponnusamy L."/>
        </authorList>
    </citation>
    <scope>NUCLEOTIDE SEQUENCE [LARGE SCALE GENOMIC DNA]</scope>
    <source>
        <strain evidence="2 3">SSI9</strain>
    </source>
</reference>
<evidence type="ECO:0000313" key="3">
    <source>
        <dbReference type="Proteomes" id="UP000322362"/>
    </source>
</evidence>
<dbReference type="EMBL" id="VTAV01000015">
    <property type="protein sequence ID" value="TYR33590.1"/>
    <property type="molecule type" value="Genomic_DNA"/>
</dbReference>
<feature type="domain" description="DUF4886" evidence="1">
    <location>
        <begin position="47"/>
        <end position="289"/>
    </location>
</feature>
<keyword evidence="3" id="KW-1185">Reference proteome</keyword>
<dbReference type="Gene3D" id="3.40.50.1110">
    <property type="entry name" value="SGNH hydrolase"/>
    <property type="match status" value="1"/>
</dbReference>
<dbReference type="InterPro" id="IPR032616">
    <property type="entry name" value="DUF4886"/>
</dbReference>
<dbReference type="InterPro" id="IPR036514">
    <property type="entry name" value="SGNH_hydro_sf"/>
</dbReference>
<accession>A0A5D4H461</accession>
<comment type="caution">
    <text evidence="2">The sequence shown here is derived from an EMBL/GenBank/DDBJ whole genome shotgun (WGS) entry which is preliminary data.</text>
</comment>
<dbReference type="GO" id="GO:0016788">
    <property type="term" value="F:hydrolase activity, acting on ester bonds"/>
    <property type="evidence" value="ECO:0007669"/>
    <property type="project" value="UniProtKB-ARBA"/>
</dbReference>
<proteinExistence type="predicted"/>
<dbReference type="RefSeq" id="WP_148920466.1">
    <property type="nucleotide sequence ID" value="NZ_VTAV01000015.1"/>
</dbReference>
<dbReference type="PROSITE" id="PS51257">
    <property type="entry name" value="PROKAR_LIPOPROTEIN"/>
    <property type="match status" value="1"/>
</dbReference>
<gene>
    <name evidence="2" type="ORF">FXV77_17130</name>
</gene>
<evidence type="ECO:0000259" key="1">
    <source>
        <dbReference type="Pfam" id="PF16227"/>
    </source>
</evidence>